<proteinExistence type="predicted"/>
<comment type="caution">
    <text evidence="1">The sequence shown here is derived from an EMBL/GenBank/DDBJ whole genome shotgun (WGS) entry which is preliminary data.</text>
</comment>
<name>A0A645FJT3_9ZZZZ</name>
<dbReference type="EMBL" id="VSSQ01060348">
    <property type="protein sequence ID" value="MPN13802.1"/>
    <property type="molecule type" value="Genomic_DNA"/>
</dbReference>
<protein>
    <submittedName>
        <fullName evidence="1">Uncharacterized protein</fullName>
    </submittedName>
</protein>
<reference evidence="1" key="1">
    <citation type="submission" date="2019-08" db="EMBL/GenBank/DDBJ databases">
        <authorList>
            <person name="Kucharzyk K."/>
            <person name="Murdoch R.W."/>
            <person name="Higgins S."/>
            <person name="Loffler F."/>
        </authorList>
    </citation>
    <scope>NUCLEOTIDE SEQUENCE</scope>
</reference>
<organism evidence="1">
    <name type="scientific">bioreactor metagenome</name>
    <dbReference type="NCBI Taxonomy" id="1076179"/>
    <lineage>
        <taxon>unclassified sequences</taxon>
        <taxon>metagenomes</taxon>
        <taxon>ecological metagenomes</taxon>
    </lineage>
</organism>
<evidence type="ECO:0000313" key="1">
    <source>
        <dbReference type="EMBL" id="MPN13802.1"/>
    </source>
</evidence>
<gene>
    <name evidence="1" type="ORF">SDC9_161128</name>
</gene>
<accession>A0A645FJT3</accession>
<sequence length="228" mass="24628">MHAQIVRAVQIFRPPDLQQQLAMRQHLAMAGNQRRQQTELYGRQVHGHSVTLDIVRRQIHLHRAETRTVAGLVCRRCLLAAAQHHAQPGQQLGHAKGLGQVIIGTGVQRRHLFLFPLARGQDQNRQLAPAAQLGNHGLAIGIGQPQVQHHGVGLSAGGLDQAAPGGFGLEHLPAFVLQCQADKAADAGVVFNQQNAGGGARHVGISIDARDCRLIRPWPVARARAGVR</sequence>
<dbReference type="AlphaFoldDB" id="A0A645FJT3"/>